<reference evidence="2 3" key="1">
    <citation type="submission" date="2018-04" db="EMBL/GenBank/DDBJ databases">
        <title>WGS assembly of Panicum hallii var. hallii HAL2.</title>
        <authorList>
            <person name="Lovell J."/>
            <person name="Jenkins J."/>
            <person name="Lowry D."/>
            <person name="Mamidi S."/>
            <person name="Sreedasyam A."/>
            <person name="Weng X."/>
            <person name="Barry K."/>
            <person name="Bonette J."/>
            <person name="Campitelli B."/>
            <person name="Daum C."/>
            <person name="Gordon S."/>
            <person name="Gould B."/>
            <person name="Lipzen A."/>
            <person name="MacQueen A."/>
            <person name="Palacio-Mejia J."/>
            <person name="Plott C."/>
            <person name="Shakirov E."/>
            <person name="Shu S."/>
            <person name="Yoshinaga Y."/>
            <person name="Zane M."/>
            <person name="Rokhsar D."/>
            <person name="Grimwood J."/>
            <person name="Schmutz J."/>
            <person name="Juenger T."/>
        </authorList>
    </citation>
    <scope>NUCLEOTIDE SEQUENCE [LARGE SCALE GENOMIC DNA]</scope>
    <source>
        <strain evidence="3">cv. HAL2</strain>
    </source>
</reference>
<evidence type="ECO:0000313" key="3">
    <source>
        <dbReference type="Proteomes" id="UP000244336"/>
    </source>
</evidence>
<proteinExistence type="predicted"/>
<evidence type="ECO:0000256" key="1">
    <source>
        <dbReference type="SAM" id="MobiDB-lite"/>
    </source>
</evidence>
<protein>
    <submittedName>
        <fullName evidence="2">Uncharacterized protein</fullName>
    </submittedName>
</protein>
<accession>A0A2T7EWA3</accession>
<feature type="region of interest" description="Disordered" evidence="1">
    <location>
        <begin position="68"/>
        <end position="99"/>
    </location>
</feature>
<evidence type="ECO:0000313" key="2">
    <source>
        <dbReference type="EMBL" id="PUZ72113.1"/>
    </source>
</evidence>
<dbReference type="EMBL" id="CM009750">
    <property type="protein sequence ID" value="PUZ72113.1"/>
    <property type="molecule type" value="Genomic_DNA"/>
</dbReference>
<sequence>MTPPSREPTHPYQQRCQRQIRSNVAAWYTMRRVRRGGRPWLLRVSTAAWRARLEAWRARLEELQRAASVTRGRMAEVRGPPAPGEPHGLVPVRAPASGG</sequence>
<dbReference type="Gramene" id="PUZ72113">
    <property type="protein sequence ID" value="PUZ72113"/>
    <property type="gene ID" value="GQ55_2G367200"/>
</dbReference>
<dbReference type="Proteomes" id="UP000244336">
    <property type="component" value="Chromosome 2"/>
</dbReference>
<keyword evidence="3" id="KW-1185">Reference proteome</keyword>
<gene>
    <name evidence="2" type="ORF">GQ55_2G367200</name>
</gene>
<name>A0A2T7EWA3_9POAL</name>
<dbReference type="AlphaFoldDB" id="A0A2T7EWA3"/>
<organism evidence="2 3">
    <name type="scientific">Panicum hallii var. hallii</name>
    <dbReference type="NCBI Taxonomy" id="1504633"/>
    <lineage>
        <taxon>Eukaryota</taxon>
        <taxon>Viridiplantae</taxon>
        <taxon>Streptophyta</taxon>
        <taxon>Embryophyta</taxon>
        <taxon>Tracheophyta</taxon>
        <taxon>Spermatophyta</taxon>
        <taxon>Magnoliopsida</taxon>
        <taxon>Liliopsida</taxon>
        <taxon>Poales</taxon>
        <taxon>Poaceae</taxon>
        <taxon>PACMAD clade</taxon>
        <taxon>Panicoideae</taxon>
        <taxon>Panicodae</taxon>
        <taxon>Paniceae</taxon>
        <taxon>Panicinae</taxon>
        <taxon>Panicum</taxon>
        <taxon>Panicum sect. Panicum</taxon>
    </lineage>
</organism>